<accession>A0ABP5MD50</accession>
<reference evidence="2" key="1">
    <citation type="journal article" date="2019" name="Int. J. Syst. Evol. Microbiol.">
        <title>The Global Catalogue of Microorganisms (GCM) 10K type strain sequencing project: providing services to taxonomists for standard genome sequencing and annotation.</title>
        <authorList>
            <consortium name="The Broad Institute Genomics Platform"/>
            <consortium name="The Broad Institute Genome Sequencing Center for Infectious Disease"/>
            <person name="Wu L."/>
            <person name="Ma J."/>
        </authorList>
    </citation>
    <scope>NUCLEOTIDE SEQUENCE [LARGE SCALE GENOMIC DNA]</scope>
    <source>
        <strain evidence="2">JCM 16026</strain>
    </source>
</reference>
<comment type="caution">
    <text evidence="1">The sequence shown here is derived from an EMBL/GenBank/DDBJ whole genome shotgun (WGS) entry which is preliminary data.</text>
</comment>
<keyword evidence="2" id="KW-1185">Reference proteome</keyword>
<proteinExistence type="predicted"/>
<evidence type="ECO:0000313" key="2">
    <source>
        <dbReference type="Proteomes" id="UP001501599"/>
    </source>
</evidence>
<dbReference type="Proteomes" id="UP001501599">
    <property type="component" value="Unassembled WGS sequence"/>
</dbReference>
<gene>
    <name evidence="1" type="ORF">GCM10009846_10060</name>
</gene>
<dbReference type="EMBL" id="BAAAQT010000005">
    <property type="protein sequence ID" value="GAA2172374.1"/>
    <property type="molecule type" value="Genomic_DNA"/>
</dbReference>
<sequence>MLFDLQRILTFSGDTLEEASIQLREAIDALPLDSRIVDVTTSVEGGRVHGMAVVDLIPEADVAPPAAVQPAAVAEPSTVDDVVDGI</sequence>
<dbReference type="RefSeq" id="WP_344341092.1">
    <property type="nucleotide sequence ID" value="NZ_BAAAQT010000005.1"/>
</dbReference>
<organism evidence="1 2">
    <name type="scientific">Agrococcus versicolor</name>
    <dbReference type="NCBI Taxonomy" id="501482"/>
    <lineage>
        <taxon>Bacteria</taxon>
        <taxon>Bacillati</taxon>
        <taxon>Actinomycetota</taxon>
        <taxon>Actinomycetes</taxon>
        <taxon>Micrococcales</taxon>
        <taxon>Microbacteriaceae</taxon>
        <taxon>Agrococcus</taxon>
    </lineage>
</organism>
<name>A0ABP5MD50_9MICO</name>
<protein>
    <submittedName>
        <fullName evidence="1">Uncharacterized protein</fullName>
    </submittedName>
</protein>
<evidence type="ECO:0000313" key="1">
    <source>
        <dbReference type="EMBL" id="GAA2172374.1"/>
    </source>
</evidence>